<organism evidence="3 4">
    <name type="scientific">Nocardia colli</name>
    <dbReference type="NCBI Taxonomy" id="2545717"/>
    <lineage>
        <taxon>Bacteria</taxon>
        <taxon>Bacillati</taxon>
        <taxon>Actinomycetota</taxon>
        <taxon>Actinomycetes</taxon>
        <taxon>Mycobacteriales</taxon>
        <taxon>Nocardiaceae</taxon>
        <taxon>Nocardia</taxon>
    </lineage>
</organism>
<dbReference type="PROSITE" id="PS00086">
    <property type="entry name" value="CYTOCHROME_P450"/>
    <property type="match status" value="1"/>
</dbReference>
<dbReference type="GO" id="GO:0005506">
    <property type="term" value="F:iron ion binding"/>
    <property type="evidence" value="ECO:0007669"/>
    <property type="project" value="InterPro"/>
</dbReference>
<keyword evidence="2" id="KW-0560">Oxidoreductase</keyword>
<keyword evidence="1 2" id="KW-0408">Iron</keyword>
<evidence type="ECO:0000313" key="3">
    <source>
        <dbReference type="EMBL" id="KAA8877352.1"/>
    </source>
</evidence>
<dbReference type="GO" id="GO:0016705">
    <property type="term" value="F:oxidoreductase activity, acting on paired donors, with incorporation or reduction of molecular oxygen"/>
    <property type="evidence" value="ECO:0007669"/>
    <property type="project" value="InterPro"/>
</dbReference>
<dbReference type="PRINTS" id="PR00463">
    <property type="entry name" value="EP450I"/>
</dbReference>
<gene>
    <name evidence="3" type="ORF">F3087_44795</name>
</gene>
<dbReference type="InterPro" id="IPR036396">
    <property type="entry name" value="Cyt_P450_sf"/>
</dbReference>
<dbReference type="InterPro" id="IPR002401">
    <property type="entry name" value="Cyt_P450_E_grp-I"/>
</dbReference>
<comment type="similarity">
    <text evidence="2">Belongs to the cytochrome P450 family.</text>
</comment>
<keyword evidence="2" id="KW-0503">Monooxygenase</keyword>
<dbReference type="EMBL" id="VXLC01000051">
    <property type="protein sequence ID" value="KAA8877352.1"/>
    <property type="molecule type" value="Genomic_DNA"/>
</dbReference>
<dbReference type="Proteomes" id="UP000323876">
    <property type="component" value="Unassembled WGS sequence"/>
</dbReference>
<dbReference type="InterPro" id="IPR001128">
    <property type="entry name" value="Cyt_P450"/>
</dbReference>
<evidence type="ECO:0000256" key="2">
    <source>
        <dbReference type="RuleBase" id="RU000461"/>
    </source>
</evidence>
<feature type="binding site" description="axial binding residue" evidence="1">
    <location>
        <position position="11"/>
    </location>
    <ligand>
        <name>heme</name>
        <dbReference type="ChEBI" id="CHEBI:30413"/>
    </ligand>
    <ligandPart>
        <name>Fe</name>
        <dbReference type="ChEBI" id="CHEBI:18248"/>
    </ligandPart>
</feature>
<dbReference type="Gene3D" id="1.10.630.10">
    <property type="entry name" value="Cytochrome P450"/>
    <property type="match status" value="1"/>
</dbReference>
<comment type="caution">
    <text evidence="3">The sequence shown here is derived from an EMBL/GenBank/DDBJ whole genome shotgun (WGS) entry which is preliminary data.</text>
</comment>
<accession>A0A5N0DJW8</accession>
<comment type="cofactor">
    <cofactor evidence="1">
        <name>heme</name>
        <dbReference type="ChEBI" id="CHEBI:30413"/>
    </cofactor>
</comment>
<name>A0A5N0DJW8_9NOCA</name>
<dbReference type="GO" id="GO:0004497">
    <property type="term" value="F:monooxygenase activity"/>
    <property type="evidence" value="ECO:0007669"/>
    <property type="project" value="UniProtKB-KW"/>
</dbReference>
<dbReference type="GO" id="GO:0020037">
    <property type="term" value="F:heme binding"/>
    <property type="evidence" value="ECO:0007669"/>
    <property type="project" value="InterPro"/>
</dbReference>
<dbReference type="OrthoDB" id="4482781at2"/>
<keyword evidence="4" id="KW-1185">Reference proteome</keyword>
<dbReference type="RefSeq" id="WP_150408362.1">
    <property type="nucleotide sequence ID" value="NZ_VXLC01000051.1"/>
</dbReference>
<dbReference type="Pfam" id="PF00067">
    <property type="entry name" value="p450"/>
    <property type="match status" value="1"/>
</dbReference>
<dbReference type="InterPro" id="IPR017972">
    <property type="entry name" value="Cyt_P450_CS"/>
</dbReference>
<reference evidence="3 4" key="1">
    <citation type="submission" date="2019-09" db="EMBL/GenBank/DDBJ databases">
        <authorList>
            <person name="Wang X."/>
        </authorList>
    </citation>
    <scope>NUCLEOTIDE SEQUENCE [LARGE SCALE GENOMIC DNA]</scope>
    <source>
        <strain evidence="3 4">CICC 11023</strain>
    </source>
</reference>
<keyword evidence="1 2" id="KW-0349">Heme</keyword>
<protein>
    <submittedName>
        <fullName evidence="3">Cytochrome P450</fullName>
    </submittedName>
</protein>
<evidence type="ECO:0000256" key="1">
    <source>
        <dbReference type="PIRSR" id="PIRSR602401-1"/>
    </source>
</evidence>
<dbReference type="SUPFAM" id="SSF48264">
    <property type="entry name" value="Cytochrome P450"/>
    <property type="match status" value="1"/>
</dbReference>
<proteinExistence type="inferred from homology"/>
<keyword evidence="1 2" id="KW-0479">Metal-binding</keyword>
<evidence type="ECO:0000313" key="4">
    <source>
        <dbReference type="Proteomes" id="UP000323876"/>
    </source>
</evidence>
<dbReference type="AlphaFoldDB" id="A0A5N0DJW8"/>
<sequence length="64" mass="7058">MIPFGGGVRRCLGAAFATMEMNVVLRTLLRDFSLETTGAPDERTHFRGLTLAPAKKARVTVPRR</sequence>